<evidence type="ECO:0000256" key="1">
    <source>
        <dbReference type="ARBA" id="ARBA00023015"/>
    </source>
</evidence>
<dbReference type="PANTHER" id="PTHR42756:SF1">
    <property type="entry name" value="TRANSCRIPTIONAL REPRESSOR OF EMRAB OPERON"/>
    <property type="match status" value="1"/>
</dbReference>
<dbReference type="Gene3D" id="1.10.10.10">
    <property type="entry name" value="Winged helix-like DNA-binding domain superfamily/Winged helix DNA-binding domain"/>
    <property type="match status" value="1"/>
</dbReference>
<sequence length="150" mass="16475">MEQSSEPLGERLGYLLKHAYLRFAEESAAALEPYGIDGRELAVLAVLSAAYPLSQLEAAGRLGVDRTSMVAILDTLEAKGLVARRRSSEDRRKNIVELTDEGRDRLEKAERARDELERRFLAPLGEEGARSLTRALRALATAPEDAAPEA</sequence>
<dbReference type="InterPro" id="IPR000835">
    <property type="entry name" value="HTH_MarR-typ"/>
</dbReference>
<evidence type="ECO:0000256" key="2">
    <source>
        <dbReference type="ARBA" id="ARBA00023125"/>
    </source>
</evidence>
<reference evidence="5 6" key="1">
    <citation type="submission" date="2024-09" db="EMBL/GenBank/DDBJ databases">
        <authorList>
            <person name="Sun Q."/>
            <person name="Mori K."/>
        </authorList>
    </citation>
    <scope>NUCLEOTIDE SEQUENCE [LARGE SCALE GENOMIC DNA]</scope>
    <source>
        <strain evidence="5 6">JCM 3323</strain>
    </source>
</reference>
<gene>
    <name evidence="5" type="ORF">ACFFRN_30220</name>
</gene>
<keyword evidence="6" id="KW-1185">Reference proteome</keyword>
<organism evidence="5 6">
    <name type="scientific">Nonomuraea roseola</name>
    <dbReference type="NCBI Taxonomy" id="46179"/>
    <lineage>
        <taxon>Bacteria</taxon>
        <taxon>Bacillati</taxon>
        <taxon>Actinomycetota</taxon>
        <taxon>Actinomycetes</taxon>
        <taxon>Streptosporangiales</taxon>
        <taxon>Streptosporangiaceae</taxon>
        <taxon>Nonomuraea</taxon>
    </lineage>
</organism>
<protein>
    <submittedName>
        <fullName evidence="5">MarR family winged helix-turn-helix transcriptional regulator</fullName>
    </submittedName>
</protein>
<evidence type="ECO:0000256" key="3">
    <source>
        <dbReference type="ARBA" id="ARBA00023163"/>
    </source>
</evidence>
<name>A0ABV5Q6K8_9ACTN</name>
<dbReference type="InterPro" id="IPR036390">
    <property type="entry name" value="WH_DNA-bd_sf"/>
</dbReference>
<dbReference type="Proteomes" id="UP001589646">
    <property type="component" value="Unassembled WGS sequence"/>
</dbReference>
<keyword evidence="2" id="KW-0238">DNA-binding</keyword>
<dbReference type="PRINTS" id="PR00598">
    <property type="entry name" value="HTHMARR"/>
</dbReference>
<dbReference type="InterPro" id="IPR036388">
    <property type="entry name" value="WH-like_DNA-bd_sf"/>
</dbReference>
<dbReference type="Pfam" id="PF12802">
    <property type="entry name" value="MarR_2"/>
    <property type="match status" value="1"/>
</dbReference>
<dbReference type="PANTHER" id="PTHR42756">
    <property type="entry name" value="TRANSCRIPTIONAL REGULATOR, MARR"/>
    <property type="match status" value="1"/>
</dbReference>
<evidence type="ECO:0000313" key="6">
    <source>
        <dbReference type="Proteomes" id="UP001589646"/>
    </source>
</evidence>
<dbReference type="RefSeq" id="WP_346120675.1">
    <property type="nucleotide sequence ID" value="NZ_BAAAXC010000012.1"/>
</dbReference>
<dbReference type="PROSITE" id="PS50995">
    <property type="entry name" value="HTH_MARR_2"/>
    <property type="match status" value="1"/>
</dbReference>
<dbReference type="EMBL" id="JBHMCE010000009">
    <property type="protein sequence ID" value="MFB9530893.1"/>
    <property type="molecule type" value="Genomic_DNA"/>
</dbReference>
<dbReference type="SUPFAM" id="SSF46785">
    <property type="entry name" value="Winged helix' DNA-binding domain"/>
    <property type="match status" value="1"/>
</dbReference>
<evidence type="ECO:0000259" key="4">
    <source>
        <dbReference type="PROSITE" id="PS50995"/>
    </source>
</evidence>
<keyword evidence="1" id="KW-0805">Transcription regulation</keyword>
<keyword evidence="3" id="KW-0804">Transcription</keyword>
<evidence type="ECO:0000313" key="5">
    <source>
        <dbReference type="EMBL" id="MFB9530893.1"/>
    </source>
</evidence>
<accession>A0ABV5Q6K8</accession>
<comment type="caution">
    <text evidence="5">The sequence shown here is derived from an EMBL/GenBank/DDBJ whole genome shotgun (WGS) entry which is preliminary data.</text>
</comment>
<dbReference type="SMART" id="SM00347">
    <property type="entry name" value="HTH_MARR"/>
    <property type="match status" value="1"/>
</dbReference>
<proteinExistence type="predicted"/>
<feature type="domain" description="HTH marR-type" evidence="4">
    <location>
        <begin position="9"/>
        <end position="141"/>
    </location>
</feature>